<accession>A0A7C4D3P2</accession>
<dbReference type="AlphaFoldDB" id="A0A7C4D3P2"/>
<proteinExistence type="predicted"/>
<name>A0A7C4D3P2_9CREN</name>
<protein>
    <submittedName>
        <fullName evidence="1">Uncharacterized protein</fullName>
    </submittedName>
</protein>
<evidence type="ECO:0000313" key="1">
    <source>
        <dbReference type="EMBL" id="HGM07524.1"/>
    </source>
</evidence>
<gene>
    <name evidence="1" type="ORF">ENU31_03845</name>
</gene>
<organism evidence="1">
    <name type="scientific">Ignisphaera aggregans</name>
    <dbReference type="NCBI Taxonomy" id="334771"/>
    <lineage>
        <taxon>Archaea</taxon>
        <taxon>Thermoproteota</taxon>
        <taxon>Thermoprotei</taxon>
        <taxon>Desulfurococcales</taxon>
        <taxon>Desulfurococcaceae</taxon>
        <taxon>Ignisphaera</taxon>
    </lineage>
</organism>
<reference evidence="1" key="1">
    <citation type="journal article" date="2020" name="mSystems">
        <title>Genome- and Community-Level Interaction Insights into Carbon Utilization and Element Cycling Functions of Hydrothermarchaeota in Hydrothermal Sediment.</title>
        <authorList>
            <person name="Zhou Z."/>
            <person name="Liu Y."/>
            <person name="Xu W."/>
            <person name="Pan J."/>
            <person name="Luo Z.H."/>
            <person name="Li M."/>
        </authorList>
    </citation>
    <scope>NUCLEOTIDE SEQUENCE [LARGE SCALE GENOMIC DNA]</scope>
    <source>
        <strain evidence="1">SpSt-658</strain>
    </source>
</reference>
<comment type="caution">
    <text evidence="1">The sequence shown here is derived from an EMBL/GenBank/DDBJ whole genome shotgun (WGS) entry which is preliminary data.</text>
</comment>
<dbReference type="EMBL" id="DTCA01000116">
    <property type="protein sequence ID" value="HGM07524.1"/>
    <property type="molecule type" value="Genomic_DNA"/>
</dbReference>
<sequence length="220" mass="25559">MARCSHEFENILEKIPENDLENLRKAVLSRDFLGIKKILKKYISTLECLDINNITKYIVKRIIVESMEIESIIPIELTLDATILGDFITSGSYPCYTVSELIYASLFEVDHMNAHEKIYNLLEPILLSQNFTIDEKKILFIPVTKDNWDDVQSKLITILEKLDENSRKVFCTNFAQLFHLFLYCFHIELREAFVVKTHVFGKLLSLCPDLKKHLIVGDQT</sequence>